<dbReference type="EMBL" id="AGFM01000006">
    <property type="protein sequence ID" value="EHJ62821.1"/>
    <property type="molecule type" value="Genomic_DNA"/>
</dbReference>
<accession>G6E7J8</accession>
<dbReference type="RefSeq" id="WP_007011250.1">
    <property type="nucleotide sequence ID" value="NZ_AGFM01000006.1"/>
</dbReference>
<evidence type="ECO:0000313" key="1">
    <source>
        <dbReference type="EMBL" id="EHJ62821.1"/>
    </source>
</evidence>
<dbReference type="Pfam" id="PF23148">
    <property type="entry name" value="Gp77"/>
    <property type="match status" value="1"/>
</dbReference>
<dbReference type="InterPro" id="IPR025127">
    <property type="entry name" value="DUF4054"/>
</dbReference>
<keyword evidence="2" id="KW-1185">Reference proteome</keyword>
<reference evidence="1 2" key="1">
    <citation type="journal article" date="2012" name="J. Bacteriol.">
        <title>Genome sequence of benzo(a)pyrene-degrading bacterium Novosphingobium pentaromativorans US6-1.</title>
        <authorList>
            <person name="Luo Y.R."/>
            <person name="Kang S.G."/>
            <person name="Kim S.J."/>
            <person name="Kim M.R."/>
            <person name="Li N."/>
            <person name="Lee J.H."/>
            <person name="Kwon K.K."/>
        </authorList>
    </citation>
    <scope>NUCLEOTIDE SEQUENCE [LARGE SCALE GENOMIC DNA]</scope>
    <source>
        <strain evidence="1 2">US6-1</strain>
    </source>
</reference>
<sequence>MITWPSKDPDEVLNYTWQPGNDSGDAIASYTATVATGTVAIESDSKTDTSVTVVLSGGTSGEAAALTLRATTDAGLVFEETALIAIVASDAGFSSSFQAIFPAFASASREAIAYWKARAERVITDAFGDDQQHATMLLTAHYLVMQGLGSQADSQRWANFAGASRVKSGSLELAWDSSVKSTGSRYGDEVYGLILNYLGGPTVTGTGTFPVAVNYGGLY</sequence>
<protein>
    <submittedName>
        <fullName evidence="1">Uncharacterized protein</fullName>
    </submittedName>
</protein>
<organism evidence="1 2">
    <name type="scientific">Novosphingobium pentaromativorans US6-1</name>
    <dbReference type="NCBI Taxonomy" id="1088721"/>
    <lineage>
        <taxon>Bacteria</taxon>
        <taxon>Pseudomonadati</taxon>
        <taxon>Pseudomonadota</taxon>
        <taxon>Alphaproteobacteria</taxon>
        <taxon>Sphingomonadales</taxon>
        <taxon>Sphingomonadaceae</taxon>
        <taxon>Novosphingobium</taxon>
    </lineage>
</organism>
<dbReference type="AlphaFoldDB" id="G6E7J8"/>
<dbReference type="InterPro" id="IPR056928">
    <property type="entry name" value="Gp77-like"/>
</dbReference>
<evidence type="ECO:0000313" key="2">
    <source>
        <dbReference type="Proteomes" id="UP000004030"/>
    </source>
</evidence>
<gene>
    <name evidence="1" type="ORF">NSU_0333</name>
</gene>
<proteinExistence type="predicted"/>
<name>G6E7J8_9SPHN</name>
<dbReference type="PATRIC" id="fig|1088721.3.peg.329"/>
<comment type="caution">
    <text evidence="1">The sequence shown here is derived from an EMBL/GenBank/DDBJ whole genome shotgun (WGS) entry which is preliminary data.</text>
</comment>
<dbReference type="Pfam" id="PF13262">
    <property type="entry name" value="DUF4054"/>
    <property type="match status" value="1"/>
</dbReference>
<dbReference type="Proteomes" id="UP000004030">
    <property type="component" value="Unassembled WGS sequence"/>
</dbReference>
<dbReference type="OrthoDB" id="7507348at2"/>